<dbReference type="Pfam" id="PF15801">
    <property type="entry name" value="zf-C6H2"/>
    <property type="match status" value="1"/>
</dbReference>
<reference evidence="4" key="1">
    <citation type="journal article" date="2012" name="Proc. Natl. Acad. Sci. U.S.A.">
        <title>Antigenic diversity is generated by distinct evolutionary mechanisms in African trypanosome species.</title>
        <authorList>
            <person name="Jackson A.P."/>
            <person name="Berry A."/>
            <person name="Aslett M."/>
            <person name="Allison H.C."/>
            <person name="Burton P."/>
            <person name="Vavrova-Anderson J."/>
            <person name="Brown R."/>
            <person name="Browne H."/>
            <person name="Corton N."/>
            <person name="Hauser H."/>
            <person name="Gamble J."/>
            <person name="Gilderthorp R."/>
            <person name="Marcello L."/>
            <person name="McQuillan J."/>
            <person name="Otto T.D."/>
            <person name="Quail M.A."/>
            <person name="Sanders M.J."/>
            <person name="van Tonder A."/>
            <person name="Ginger M.L."/>
            <person name="Field M.C."/>
            <person name="Barry J.D."/>
            <person name="Hertz-Fowler C."/>
            <person name="Berriman M."/>
        </authorList>
    </citation>
    <scope>NUCLEOTIDE SEQUENCE</scope>
    <source>
        <strain evidence="4">Y486</strain>
    </source>
</reference>
<evidence type="ECO:0000256" key="2">
    <source>
        <dbReference type="SAM" id="MobiDB-lite"/>
    </source>
</evidence>
<feature type="compositionally biased region" description="Acidic residues" evidence="2">
    <location>
        <begin position="765"/>
        <end position="777"/>
    </location>
</feature>
<feature type="domain" description="C6H2-type" evidence="3">
    <location>
        <begin position="9"/>
        <end position="63"/>
    </location>
</feature>
<dbReference type="GO" id="GO:0008270">
    <property type="term" value="F:zinc ion binding"/>
    <property type="evidence" value="ECO:0007669"/>
    <property type="project" value="UniProtKB-KW"/>
</dbReference>
<dbReference type="PROSITE" id="PS52013">
    <property type="entry name" value="ZF_C6H2"/>
    <property type="match status" value="1"/>
</dbReference>
<dbReference type="EMBL" id="HE573019">
    <property type="protein sequence ID" value="CCC47018.1"/>
    <property type="molecule type" value="Genomic_DNA"/>
</dbReference>
<proteinExistence type="inferred from homology"/>
<protein>
    <recommendedName>
        <fullName evidence="3">C6H2-type domain-containing protein</fullName>
    </recommendedName>
</protein>
<dbReference type="InterPro" id="IPR031615">
    <property type="entry name" value="Zfn-C6H2"/>
</dbReference>
<keyword evidence="1" id="KW-0862">Zinc</keyword>
<feature type="compositionally biased region" description="Basic and acidic residues" evidence="2">
    <location>
        <begin position="65"/>
        <end position="78"/>
    </location>
</feature>
<accession>G0TSU0</accession>
<name>G0TSU0_TRYVY</name>
<evidence type="ECO:0000259" key="3">
    <source>
        <dbReference type="PROSITE" id="PS52013"/>
    </source>
</evidence>
<keyword evidence="1" id="KW-0479">Metal-binding</keyword>
<feature type="region of interest" description="Disordered" evidence="2">
    <location>
        <begin position="59"/>
        <end position="94"/>
    </location>
</feature>
<feature type="region of interest" description="Disordered" evidence="2">
    <location>
        <begin position="443"/>
        <end position="464"/>
    </location>
</feature>
<feature type="compositionally biased region" description="Polar residues" evidence="2">
    <location>
        <begin position="443"/>
        <end position="461"/>
    </location>
</feature>
<sequence>MTKKEKQDARRCDGCGGDTSSFQCPLCQAELVSDRGFFCSQECFAAKWSEHRSTFHKSGIVRAKQPREQEPAAEADARKGKRSRREKCEAQESQRAKTHALVPWTVLRCDGVGAGVNPPLEPGVPRAVIGSLSEEPHVVFWSAADAASHHIAAELTHERDALTGEKESSLLTVLVIAAHTLAAHAMGWAARCHGLSGVVHLVVNPEVQQTAVTLPSACSNAQQRVVITTQEIARTVYSTSSVAAWLPTTNILLITLPGVADAIDFQTVHTRALFFINGREPLRLPEEKCFIEEDIAHRVAPLASTPVALHSLFGDALGASPIEKDGTRRLFDNDVSTSLARGDLAAALQHLVRLYSTQSETFEEILANSLTASVGAVSVAHAHHVLAYVARQLVDHSGRFATSQAGSSLKNVALRVVSRVVAQLPPITASEDSFLHNNGVSATASRTNTKGGTGAHTTSISGGRDGVGLQETIGGVRIPPPSALEREQLFNFYSTVPNLQLQATLCYLYPHASHATVDALGEAWGIKKVVPGPGCLQTLDKVREACVQRIQGRYTPKLGTAYANYLTVLMHFLYDAVAEFSLELDDVQSRTLWSLTLEWEVGSLPDFLSNCFLLHKQTNAQLPSHSRKAPALSSRQLPPSRADIKALRRSLPVRAELGTGAPVRLQWTDLPLTERRGREVQQLQEQALEEILMAMPRKPRPMYVGEVGNLVGKWSRFNARYDGALGASLLDFLMQHPKAFRVAGTLVTRRKAGVSEPVRIRYDDDSGGDDDDGDEQEESNRARKARDRALLTGAGKGGKKAAGKELPSRARKRAAQRAFNKSRFNRNYKPVDPSAKVPGYTKPTPRRVKGRGRKVNKRSTKRG</sequence>
<dbReference type="AlphaFoldDB" id="G0TSU0"/>
<keyword evidence="1" id="KW-0863">Zinc-finger</keyword>
<gene>
    <name evidence="4" type="ORF">TVY486_0302050</name>
</gene>
<evidence type="ECO:0000313" key="4">
    <source>
        <dbReference type="EMBL" id="CCC47018.1"/>
    </source>
</evidence>
<feature type="compositionally biased region" description="Basic residues" evidence="2">
    <location>
        <begin position="844"/>
        <end position="863"/>
    </location>
</feature>
<evidence type="ECO:0000256" key="1">
    <source>
        <dbReference type="PROSITE-ProRule" id="PRU01357"/>
    </source>
</evidence>
<comment type="similarity">
    <text evidence="1">Belongs to the peptidase M24A family. Methionine aminopeptidase type 1 subfamily.</text>
</comment>
<dbReference type="VEuPathDB" id="TriTrypDB:TvY486_0302050"/>
<feature type="region of interest" description="Disordered" evidence="2">
    <location>
        <begin position="758"/>
        <end position="863"/>
    </location>
</feature>
<organism evidence="4">
    <name type="scientific">Trypanosoma vivax (strain Y486)</name>
    <dbReference type="NCBI Taxonomy" id="1055687"/>
    <lineage>
        <taxon>Eukaryota</taxon>
        <taxon>Discoba</taxon>
        <taxon>Euglenozoa</taxon>
        <taxon>Kinetoplastea</taxon>
        <taxon>Metakinetoplastina</taxon>
        <taxon>Trypanosomatida</taxon>
        <taxon>Trypanosomatidae</taxon>
        <taxon>Trypanosoma</taxon>
        <taxon>Duttonella</taxon>
    </lineage>
</organism>